<dbReference type="InterPro" id="IPR050833">
    <property type="entry name" value="Poly_Biosynth_Transport"/>
</dbReference>
<evidence type="ECO:0000313" key="8">
    <source>
        <dbReference type="EMBL" id="THH36365.1"/>
    </source>
</evidence>
<feature type="transmembrane region" description="Helical" evidence="7">
    <location>
        <begin position="445"/>
        <end position="466"/>
    </location>
</feature>
<dbReference type="OrthoDB" id="9770347at2"/>
<feature type="transmembrane region" description="Helical" evidence="7">
    <location>
        <begin position="81"/>
        <end position="105"/>
    </location>
</feature>
<dbReference type="GO" id="GO:0005886">
    <property type="term" value="C:plasma membrane"/>
    <property type="evidence" value="ECO:0007669"/>
    <property type="project" value="UniProtKB-SubCell"/>
</dbReference>
<proteinExistence type="inferred from homology"/>
<evidence type="ECO:0000256" key="3">
    <source>
        <dbReference type="ARBA" id="ARBA00022475"/>
    </source>
</evidence>
<accession>A0A4S4NCB4</accession>
<dbReference type="RefSeq" id="WP_136460344.1">
    <property type="nucleotide sequence ID" value="NZ_SRSF01000010.1"/>
</dbReference>
<comment type="subcellular location">
    <subcellularLocation>
        <location evidence="1">Cell membrane</location>
        <topology evidence="1">Multi-pass membrane protein</topology>
    </subcellularLocation>
</comment>
<dbReference type="PANTHER" id="PTHR30250">
    <property type="entry name" value="PST FAMILY PREDICTED COLANIC ACID TRANSPORTER"/>
    <property type="match status" value="1"/>
</dbReference>
<feature type="transmembrane region" description="Helical" evidence="7">
    <location>
        <begin position="355"/>
        <end position="377"/>
    </location>
</feature>
<feature type="transmembrane region" description="Helical" evidence="7">
    <location>
        <begin position="152"/>
        <end position="172"/>
    </location>
</feature>
<evidence type="ECO:0000256" key="7">
    <source>
        <dbReference type="SAM" id="Phobius"/>
    </source>
</evidence>
<dbReference type="Pfam" id="PF13440">
    <property type="entry name" value="Polysacc_synt_3"/>
    <property type="match status" value="1"/>
</dbReference>
<protein>
    <submittedName>
        <fullName evidence="8">MOP flippase family protein</fullName>
    </submittedName>
</protein>
<organism evidence="8 9">
    <name type="scientific">Neolewinella litorea</name>
    <dbReference type="NCBI Taxonomy" id="2562452"/>
    <lineage>
        <taxon>Bacteria</taxon>
        <taxon>Pseudomonadati</taxon>
        <taxon>Bacteroidota</taxon>
        <taxon>Saprospiria</taxon>
        <taxon>Saprospirales</taxon>
        <taxon>Lewinellaceae</taxon>
        <taxon>Neolewinella</taxon>
    </lineage>
</organism>
<name>A0A4S4NCB4_9BACT</name>
<keyword evidence="4 7" id="KW-0812">Transmembrane</keyword>
<feature type="transmembrane region" description="Helical" evidence="7">
    <location>
        <begin position="413"/>
        <end position="433"/>
    </location>
</feature>
<feature type="transmembrane region" description="Helical" evidence="7">
    <location>
        <begin position="249"/>
        <end position="272"/>
    </location>
</feature>
<reference evidence="8 9" key="1">
    <citation type="submission" date="2019-04" db="EMBL/GenBank/DDBJ databases">
        <title>Lewinella litorea sp. nov., isolated from a marine sand.</title>
        <authorList>
            <person name="Yoon J.-H."/>
        </authorList>
    </citation>
    <scope>NUCLEOTIDE SEQUENCE [LARGE SCALE GENOMIC DNA]</scope>
    <source>
        <strain evidence="8 9">HSMS-39</strain>
    </source>
</reference>
<dbReference type="EMBL" id="SRSF01000010">
    <property type="protein sequence ID" value="THH36365.1"/>
    <property type="molecule type" value="Genomic_DNA"/>
</dbReference>
<keyword evidence="3" id="KW-1003">Cell membrane</keyword>
<keyword evidence="6 7" id="KW-0472">Membrane</keyword>
<keyword evidence="5 7" id="KW-1133">Transmembrane helix</keyword>
<feature type="transmembrane region" description="Helical" evidence="7">
    <location>
        <begin position="329"/>
        <end position="348"/>
    </location>
</feature>
<evidence type="ECO:0000256" key="1">
    <source>
        <dbReference type="ARBA" id="ARBA00004651"/>
    </source>
</evidence>
<evidence type="ECO:0000256" key="6">
    <source>
        <dbReference type="ARBA" id="ARBA00023136"/>
    </source>
</evidence>
<evidence type="ECO:0000256" key="5">
    <source>
        <dbReference type="ARBA" id="ARBA00022989"/>
    </source>
</evidence>
<gene>
    <name evidence="8" type="ORF">E4021_15775</name>
</gene>
<feature type="transmembrane region" description="Helical" evidence="7">
    <location>
        <begin position="21"/>
        <end position="39"/>
    </location>
</feature>
<feature type="transmembrane region" description="Helical" evidence="7">
    <location>
        <begin position="111"/>
        <end position="132"/>
    </location>
</feature>
<dbReference type="Proteomes" id="UP000308528">
    <property type="component" value="Unassembled WGS sequence"/>
</dbReference>
<evidence type="ECO:0000256" key="4">
    <source>
        <dbReference type="ARBA" id="ARBA00022692"/>
    </source>
</evidence>
<evidence type="ECO:0000313" key="9">
    <source>
        <dbReference type="Proteomes" id="UP000308528"/>
    </source>
</evidence>
<feature type="transmembrane region" description="Helical" evidence="7">
    <location>
        <begin position="292"/>
        <end position="317"/>
    </location>
</feature>
<feature type="transmembrane region" description="Helical" evidence="7">
    <location>
        <begin position="45"/>
        <end position="69"/>
    </location>
</feature>
<sequence>MSNSFRKKTISGLKWNAVSRGVVQVSTIVLGIVLARLLSPAEFGLIAMVTVLTGFGSVFVDFGFTSAIIQNKSSDQRHWSSVFWLNLSVSILIAVVLCFSAPYIADFYNEAELRLVTIVIAWTFVFQSFNLVQEALLRKRMEFKQLTIIRIVAQLVGGGAGIYAALIGMSYWSLVVKEYATILCTNVGIWYISSWRPGWILEKSAIREMVSFSLPLMGSQTLNYWTRNADNLMVGKVLGENALGVYSRAYTLMLLPLNNISNVISGVMFPAYSQIQDEKERIKRIYLRITRVIGYLTFPMMFGLCVVAEPFIALLLGPQWMGVVPVIEILAPLGAVQSISTLEGNIFLSQGATRLQFVTGIISKVVMVGAMAVGLYLGGLTGIAWAYLLSSTTVAFFMFHYMGKLIDLSLYEICENLFTVLLAAVTMAVSVWLLDRIFLNSWPDLSRLLLLVSSGAGIYLLLSYLLGIDELRYLKRILQER</sequence>
<dbReference type="PANTHER" id="PTHR30250:SF10">
    <property type="entry name" value="LIPOPOLYSACCHARIDE BIOSYNTHESIS PROTEIN WZXC"/>
    <property type="match status" value="1"/>
</dbReference>
<feature type="transmembrane region" description="Helical" evidence="7">
    <location>
        <begin position="383"/>
        <end position="401"/>
    </location>
</feature>
<dbReference type="CDD" id="cd13127">
    <property type="entry name" value="MATE_tuaB_like"/>
    <property type="match status" value="1"/>
</dbReference>
<comment type="similarity">
    <text evidence="2">Belongs to the polysaccharide synthase family.</text>
</comment>
<dbReference type="NCBIfam" id="NF007773">
    <property type="entry name" value="PRK10459.1"/>
    <property type="match status" value="1"/>
</dbReference>
<keyword evidence="9" id="KW-1185">Reference proteome</keyword>
<evidence type="ECO:0000256" key="2">
    <source>
        <dbReference type="ARBA" id="ARBA00007430"/>
    </source>
</evidence>
<dbReference type="AlphaFoldDB" id="A0A4S4NCB4"/>
<comment type="caution">
    <text evidence="8">The sequence shown here is derived from an EMBL/GenBank/DDBJ whole genome shotgun (WGS) entry which is preliminary data.</text>
</comment>